<gene>
    <name evidence="6" type="ORF">IAC23_00855</name>
</gene>
<dbReference type="GO" id="GO:0000287">
    <property type="term" value="F:magnesium ion binding"/>
    <property type="evidence" value="ECO:0007669"/>
    <property type="project" value="InterPro"/>
</dbReference>
<reference evidence="6" key="2">
    <citation type="journal article" date="2021" name="PeerJ">
        <title>Extensive microbial diversity within the chicken gut microbiome revealed by metagenomics and culture.</title>
        <authorList>
            <person name="Gilroy R."/>
            <person name="Ravi A."/>
            <person name="Getino M."/>
            <person name="Pursley I."/>
            <person name="Horton D.L."/>
            <person name="Alikhan N.F."/>
            <person name="Baker D."/>
            <person name="Gharbi K."/>
            <person name="Hall N."/>
            <person name="Watson M."/>
            <person name="Adriaenssens E.M."/>
            <person name="Foster-Nyarko E."/>
            <person name="Jarju S."/>
            <person name="Secka A."/>
            <person name="Antonio M."/>
            <person name="Oren A."/>
            <person name="Chaudhuri R.R."/>
            <person name="La Ragione R."/>
            <person name="Hildebrand F."/>
            <person name="Pallen M.J."/>
        </authorList>
    </citation>
    <scope>NUCLEOTIDE SEQUENCE</scope>
    <source>
        <strain evidence="6">D5-748</strain>
    </source>
</reference>
<evidence type="ECO:0000256" key="1">
    <source>
        <dbReference type="ARBA" id="ARBA00001946"/>
    </source>
</evidence>
<keyword evidence="3" id="KW-0479">Metal-binding</keyword>
<evidence type="ECO:0000256" key="3">
    <source>
        <dbReference type="ARBA" id="ARBA00022723"/>
    </source>
</evidence>
<dbReference type="InterPro" id="IPR036649">
    <property type="entry name" value="Pyrophosphatase_sf"/>
</dbReference>
<dbReference type="AlphaFoldDB" id="A0A9D9EAA0"/>
<dbReference type="GO" id="GO:0004427">
    <property type="term" value="F:inorganic diphosphate phosphatase activity"/>
    <property type="evidence" value="ECO:0007669"/>
    <property type="project" value="UniProtKB-EC"/>
</dbReference>
<dbReference type="PROSITE" id="PS00387">
    <property type="entry name" value="PPASE"/>
    <property type="match status" value="1"/>
</dbReference>
<dbReference type="SUPFAM" id="SSF50324">
    <property type="entry name" value="Inorganic pyrophosphatase"/>
    <property type="match status" value="1"/>
</dbReference>
<evidence type="ECO:0000256" key="4">
    <source>
        <dbReference type="ARBA" id="ARBA00022801"/>
    </source>
</evidence>
<dbReference type="Pfam" id="PF00719">
    <property type="entry name" value="Pyrophosphatase"/>
    <property type="match status" value="1"/>
</dbReference>
<protein>
    <recommendedName>
        <fullName evidence="2">inorganic diphosphatase</fullName>
        <ecNumber evidence="2">3.6.1.1</ecNumber>
    </recommendedName>
</protein>
<name>A0A9D9EAA0_9BACT</name>
<dbReference type="Proteomes" id="UP000823619">
    <property type="component" value="Unassembled WGS sequence"/>
</dbReference>
<reference evidence="6" key="1">
    <citation type="submission" date="2020-10" db="EMBL/GenBank/DDBJ databases">
        <authorList>
            <person name="Gilroy R."/>
        </authorList>
    </citation>
    <scope>NUCLEOTIDE SEQUENCE</scope>
    <source>
        <strain evidence="6">D5-748</strain>
    </source>
</reference>
<dbReference type="GO" id="GO:0006796">
    <property type="term" value="P:phosphate-containing compound metabolic process"/>
    <property type="evidence" value="ECO:0007669"/>
    <property type="project" value="InterPro"/>
</dbReference>
<evidence type="ECO:0000256" key="2">
    <source>
        <dbReference type="ARBA" id="ARBA00012146"/>
    </source>
</evidence>
<accession>A0A9D9EAA0</accession>
<evidence type="ECO:0000256" key="5">
    <source>
        <dbReference type="ARBA" id="ARBA00022842"/>
    </source>
</evidence>
<evidence type="ECO:0000313" key="7">
    <source>
        <dbReference type="Proteomes" id="UP000823619"/>
    </source>
</evidence>
<proteinExistence type="predicted"/>
<dbReference type="InterPro" id="IPR008162">
    <property type="entry name" value="Pyrophosphatase"/>
</dbReference>
<dbReference type="Gene3D" id="3.90.80.10">
    <property type="entry name" value="Inorganic pyrophosphatase"/>
    <property type="match status" value="1"/>
</dbReference>
<organism evidence="6 7">
    <name type="scientific">Candidatus Cryptobacteroides merdavium</name>
    <dbReference type="NCBI Taxonomy" id="2840769"/>
    <lineage>
        <taxon>Bacteria</taxon>
        <taxon>Pseudomonadati</taxon>
        <taxon>Bacteroidota</taxon>
        <taxon>Bacteroidia</taxon>
        <taxon>Bacteroidales</taxon>
        <taxon>Candidatus Cryptobacteroides</taxon>
    </lineage>
</organism>
<keyword evidence="4 6" id="KW-0378">Hydrolase</keyword>
<sequence length="209" mass="23574">MKPDTAHKAHPWHGISLGPDAPEEITAFIEIVPTDTVKYEVDKESGYLSLDRPQKFSNIVPSLYGFLPRTYCGPKMAEMTNLALARYDIDGDGDPLDICVLTEKDVTHGDIIVKAHPIGGLRLLDHNQADDKIIAVLKNDAVYGNYTDIDQLPKDIVRRLMHYFTTYKDIPGENTKRMVFISTYGATEAKEVIRRSQEDYKDYIAALKD</sequence>
<dbReference type="NCBIfam" id="NF001886">
    <property type="entry name" value="PRK00642.1"/>
    <property type="match status" value="1"/>
</dbReference>
<dbReference type="EC" id="3.6.1.1" evidence="2"/>
<evidence type="ECO:0000313" key="6">
    <source>
        <dbReference type="EMBL" id="MBO8444231.1"/>
    </source>
</evidence>
<comment type="cofactor">
    <cofactor evidence="1">
        <name>Mg(2+)</name>
        <dbReference type="ChEBI" id="CHEBI:18420"/>
    </cofactor>
</comment>
<dbReference type="PANTHER" id="PTHR10286">
    <property type="entry name" value="INORGANIC PYROPHOSPHATASE"/>
    <property type="match status" value="1"/>
</dbReference>
<dbReference type="EMBL" id="JADIMO010000015">
    <property type="protein sequence ID" value="MBO8444231.1"/>
    <property type="molecule type" value="Genomic_DNA"/>
</dbReference>
<dbReference type="GO" id="GO:0005737">
    <property type="term" value="C:cytoplasm"/>
    <property type="evidence" value="ECO:0007669"/>
    <property type="project" value="InterPro"/>
</dbReference>
<comment type="caution">
    <text evidence="6">The sequence shown here is derived from an EMBL/GenBank/DDBJ whole genome shotgun (WGS) entry which is preliminary data.</text>
</comment>
<keyword evidence="5" id="KW-0460">Magnesium</keyword>